<dbReference type="SUPFAM" id="SSF89447">
    <property type="entry name" value="AbrB/MazE/MraZ-like"/>
    <property type="match status" value="1"/>
</dbReference>
<dbReference type="Pfam" id="PF04014">
    <property type="entry name" value="MazE_antitoxin"/>
    <property type="match status" value="1"/>
</dbReference>
<dbReference type="Gene3D" id="2.10.260.10">
    <property type="match status" value="1"/>
</dbReference>
<feature type="domain" description="SpoVT-AbrB" evidence="1">
    <location>
        <begin position="9"/>
        <end position="59"/>
    </location>
</feature>
<dbReference type="NCBIfam" id="TIGR01439">
    <property type="entry name" value="lp_hng_hel_AbrB"/>
    <property type="match status" value="1"/>
</dbReference>
<accession>A0A381QSC0</accession>
<evidence type="ECO:0000313" key="2">
    <source>
        <dbReference type="EMBL" id="SUZ82255.1"/>
    </source>
</evidence>
<reference evidence="2" key="1">
    <citation type="submission" date="2018-05" db="EMBL/GenBank/DDBJ databases">
        <authorList>
            <person name="Lanie J.A."/>
            <person name="Ng W.-L."/>
            <person name="Kazmierczak K.M."/>
            <person name="Andrzejewski T.M."/>
            <person name="Davidsen T.M."/>
            <person name="Wayne K.J."/>
            <person name="Tettelin H."/>
            <person name="Glass J.I."/>
            <person name="Rusch D."/>
            <person name="Podicherti R."/>
            <person name="Tsui H.-C.T."/>
            <person name="Winkler M.E."/>
        </authorList>
    </citation>
    <scope>NUCLEOTIDE SEQUENCE</scope>
</reference>
<dbReference type="GO" id="GO:0003677">
    <property type="term" value="F:DNA binding"/>
    <property type="evidence" value="ECO:0007669"/>
    <property type="project" value="InterPro"/>
</dbReference>
<sequence>MAIYRTLYYTDVTVGVGGRVTIPQDMREHLGIKEGESLTVRMEENPRGGRQMVVWRAEPETEED</sequence>
<dbReference type="SMART" id="SM00966">
    <property type="entry name" value="SpoVT_AbrB"/>
    <property type="match status" value="1"/>
</dbReference>
<evidence type="ECO:0000259" key="1">
    <source>
        <dbReference type="PROSITE" id="PS51740"/>
    </source>
</evidence>
<gene>
    <name evidence="2" type="ORF">METZ01_LOCUS35109</name>
</gene>
<organism evidence="2">
    <name type="scientific">marine metagenome</name>
    <dbReference type="NCBI Taxonomy" id="408172"/>
    <lineage>
        <taxon>unclassified sequences</taxon>
        <taxon>metagenomes</taxon>
        <taxon>ecological metagenomes</taxon>
    </lineage>
</organism>
<dbReference type="InterPro" id="IPR007159">
    <property type="entry name" value="SpoVT-AbrB_dom"/>
</dbReference>
<dbReference type="EMBL" id="UINC01001498">
    <property type="protein sequence ID" value="SUZ82255.1"/>
    <property type="molecule type" value="Genomic_DNA"/>
</dbReference>
<dbReference type="InterPro" id="IPR037914">
    <property type="entry name" value="SpoVT-AbrB_sf"/>
</dbReference>
<dbReference type="AlphaFoldDB" id="A0A381QSC0"/>
<proteinExistence type="predicted"/>
<name>A0A381QSC0_9ZZZZ</name>
<protein>
    <recommendedName>
        <fullName evidence="1">SpoVT-AbrB domain-containing protein</fullName>
    </recommendedName>
</protein>
<dbReference type="PROSITE" id="PS51740">
    <property type="entry name" value="SPOVT_ABRB"/>
    <property type="match status" value="1"/>
</dbReference>